<dbReference type="Pfam" id="PF08281">
    <property type="entry name" value="Sigma70_r4_2"/>
    <property type="match status" value="1"/>
</dbReference>
<dbReference type="InterPro" id="IPR013249">
    <property type="entry name" value="RNA_pol_sigma70_r4_t2"/>
</dbReference>
<dbReference type="Gene3D" id="3.40.50.1360">
    <property type="match status" value="1"/>
</dbReference>
<keyword evidence="4" id="KW-0731">Sigma factor</keyword>
<dbReference type="InterPro" id="IPR037171">
    <property type="entry name" value="NagB/RpiA_transferase-like"/>
</dbReference>
<gene>
    <name evidence="9" type="ORF">ACGLYG10_0573</name>
</gene>
<evidence type="ECO:0000256" key="3">
    <source>
        <dbReference type="ARBA" id="ARBA00023015"/>
    </source>
</evidence>
<dbReference type="OrthoDB" id="186585at2"/>
<dbReference type="PANTHER" id="PTHR34294">
    <property type="entry name" value="TRANSCRIPTIONAL REGULATOR-RELATED"/>
    <property type="match status" value="1"/>
</dbReference>
<dbReference type="GO" id="GO:0006352">
    <property type="term" value="P:DNA-templated transcription initiation"/>
    <property type="evidence" value="ECO:0007669"/>
    <property type="project" value="InterPro"/>
</dbReference>
<evidence type="ECO:0000256" key="4">
    <source>
        <dbReference type="ARBA" id="ARBA00023082"/>
    </source>
</evidence>
<accession>A0A1M4RWN2</accession>
<dbReference type="SUPFAM" id="SSF100950">
    <property type="entry name" value="NagB/RpiA/CoA transferase-like"/>
    <property type="match status" value="1"/>
</dbReference>
<dbReference type="Proteomes" id="UP000184291">
    <property type="component" value="Unassembled WGS sequence"/>
</dbReference>
<organism evidence="9 10">
    <name type="scientific">Actinomyces glycerinitolerans</name>
    <dbReference type="NCBI Taxonomy" id="1892869"/>
    <lineage>
        <taxon>Bacteria</taxon>
        <taxon>Bacillati</taxon>
        <taxon>Actinomycetota</taxon>
        <taxon>Actinomycetes</taxon>
        <taxon>Actinomycetales</taxon>
        <taxon>Actinomycetaceae</taxon>
        <taxon>Actinomyces</taxon>
    </lineage>
</organism>
<evidence type="ECO:0000259" key="7">
    <source>
        <dbReference type="Pfam" id="PF04198"/>
    </source>
</evidence>
<dbReference type="PANTHER" id="PTHR34294:SF1">
    <property type="entry name" value="TRANSCRIPTIONAL REGULATOR LSRR"/>
    <property type="match status" value="1"/>
</dbReference>
<evidence type="ECO:0000256" key="1">
    <source>
        <dbReference type="ARBA" id="ARBA00010466"/>
    </source>
</evidence>
<comment type="similarity">
    <text evidence="2">Belongs to the sigma-70 factor family. ECF subfamily.</text>
</comment>
<feature type="domain" description="RNA polymerase sigma factor 70 region 4 type 2" evidence="8">
    <location>
        <begin position="25"/>
        <end position="55"/>
    </location>
</feature>
<protein>
    <submittedName>
        <fullName evidence="9">Rna polymerase sigma factor region 3/4</fullName>
    </submittedName>
</protein>
<dbReference type="EMBL" id="FQTT01000001">
    <property type="protein sequence ID" value="SHE24372.1"/>
    <property type="molecule type" value="Genomic_DNA"/>
</dbReference>
<dbReference type="SUPFAM" id="SSF88659">
    <property type="entry name" value="Sigma3 and sigma4 domains of RNA polymerase sigma factors"/>
    <property type="match status" value="1"/>
</dbReference>
<name>A0A1M4RWN2_9ACTO</name>
<dbReference type="RefSeq" id="WP_073327650.1">
    <property type="nucleotide sequence ID" value="NZ_FQTT01000001.1"/>
</dbReference>
<dbReference type="GO" id="GO:0016987">
    <property type="term" value="F:sigma factor activity"/>
    <property type="evidence" value="ECO:0007669"/>
    <property type="project" value="UniProtKB-KW"/>
</dbReference>
<reference evidence="10" key="1">
    <citation type="submission" date="2016-09" db="EMBL/GenBank/DDBJ databases">
        <authorList>
            <person name="Strepis N."/>
        </authorList>
    </citation>
    <scope>NUCLEOTIDE SEQUENCE [LARGE SCALE GENOMIC DNA]</scope>
</reference>
<evidence type="ECO:0000256" key="5">
    <source>
        <dbReference type="ARBA" id="ARBA00023125"/>
    </source>
</evidence>
<dbReference type="InterPro" id="IPR007324">
    <property type="entry name" value="Sugar-bd_dom_put"/>
</dbReference>
<sequence>MITQTTTASHDTDGNDERLVQAAWLYYVDGLTQEEIAHRLFVSRPTVGRMLQRARSNGIVRIEVDTTKLGDLQLANDLKQEYELDDVVVIPAGAESLSQEAQNDRVAAAASIYVSRHLHPGSVIGLAWGETVQQTLAHLPSRSLEGVTFAALGGGMDYINARLSTYPSVAERLRPIPAPLVVSSTRIAQALNREESVKATLDLARTAEMTLTSVGPASLSSNIARAGVFTPEEITQVISSGAVGDMLGQWFNGSGTPITSQRGPCHVGMSLEELRKQQNVVGLVAGRNKAEAARVALLAGYWNSLVTDERVARALLSPALART</sequence>
<dbReference type="InterPro" id="IPR013324">
    <property type="entry name" value="RNA_pol_sigma_r3/r4-like"/>
</dbReference>
<dbReference type="GO" id="GO:0003677">
    <property type="term" value="F:DNA binding"/>
    <property type="evidence" value="ECO:0007669"/>
    <property type="project" value="UniProtKB-KW"/>
</dbReference>
<evidence type="ECO:0000259" key="8">
    <source>
        <dbReference type="Pfam" id="PF08281"/>
    </source>
</evidence>
<dbReference type="InterPro" id="IPR051054">
    <property type="entry name" value="SorC_transcr_regulators"/>
</dbReference>
<keyword evidence="6" id="KW-0804">Transcription</keyword>
<dbReference type="Gene3D" id="1.10.10.10">
    <property type="entry name" value="Winged helix-like DNA-binding domain superfamily/Winged helix DNA-binding domain"/>
    <property type="match status" value="1"/>
</dbReference>
<dbReference type="GO" id="GO:0030246">
    <property type="term" value="F:carbohydrate binding"/>
    <property type="evidence" value="ECO:0007669"/>
    <property type="project" value="InterPro"/>
</dbReference>
<evidence type="ECO:0000313" key="9">
    <source>
        <dbReference type="EMBL" id="SHE24372.1"/>
    </source>
</evidence>
<evidence type="ECO:0000313" key="10">
    <source>
        <dbReference type="Proteomes" id="UP000184291"/>
    </source>
</evidence>
<evidence type="ECO:0000256" key="6">
    <source>
        <dbReference type="ARBA" id="ARBA00023163"/>
    </source>
</evidence>
<comment type="similarity">
    <text evidence="1">Belongs to the SorC transcriptional regulatory family.</text>
</comment>
<evidence type="ECO:0000256" key="2">
    <source>
        <dbReference type="ARBA" id="ARBA00010641"/>
    </source>
</evidence>
<dbReference type="AlphaFoldDB" id="A0A1M4RWN2"/>
<dbReference type="STRING" id="1892869.ACGLYG10_0573"/>
<dbReference type="InterPro" id="IPR036388">
    <property type="entry name" value="WH-like_DNA-bd_sf"/>
</dbReference>
<dbReference type="Pfam" id="PF04198">
    <property type="entry name" value="Sugar-bind"/>
    <property type="match status" value="1"/>
</dbReference>
<keyword evidence="5" id="KW-0238">DNA-binding</keyword>
<proteinExistence type="inferred from homology"/>
<keyword evidence="10" id="KW-1185">Reference proteome</keyword>
<feature type="domain" description="Sugar-binding" evidence="7">
    <location>
        <begin position="70"/>
        <end position="317"/>
    </location>
</feature>
<keyword evidence="3" id="KW-0805">Transcription regulation</keyword>